<dbReference type="InterPro" id="IPR017783">
    <property type="entry name" value="ABC_choline_sub-bd"/>
</dbReference>
<evidence type="ECO:0000313" key="3">
    <source>
        <dbReference type="Proteomes" id="UP000737171"/>
    </source>
</evidence>
<dbReference type="Pfam" id="PF04069">
    <property type="entry name" value="OpuAC"/>
    <property type="match status" value="1"/>
</dbReference>
<feature type="domain" description="ABC-type glycine betaine transport system substrate-binding" evidence="1">
    <location>
        <begin position="19"/>
        <end position="272"/>
    </location>
</feature>
<dbReference type="NCBIfam" id="TIGR03414">
    <property type="entry name" value="ABC_choline_bnd"/>
    <property type="match status" value="1"/>
</dbReference>
<sequence>MLACGAAAAPLQDPPACRDVRLVDVGWSDNAATTGLAAVVLEGLDYRPSITYASVRVAFAGMAARNVDAFLGYWKPVMSPRIEPFVKAGQIQVLEQPNLTGAKATLAVPDYLHAQGLKRFADIHRFEKALDGRIFGIEPGTGSNALIQRMIEKNEFGVANFRRMESSESGMLTEVQRAVKDRRPIVFLGWEPHPMNVQFRIRYLEGGDAVFGPNFGESSIYTAVQAGYGRRCPNVGALLANLQFTTDIENQVMAAIVEKTSPVQAARDWLRKNPEVLATWLRGVRSFGGEDGLAAVRKALLGAP</sequence>
<dbReference type="InterPro" id="IPR007210">
    <property type="entry name" value="ABC_Gly_betaine_transp_sub-bd"/>
</dbReference>
<dbReference type="EMBL" id="JABRWJ010000022">
    <property type="protein sequence ID" value="NRF72302.1"/>
    <property type="molecule type" value="Genomic_DNA"/>
</dbReference>
<protein>
    <submittedName>
        <fullName evidence="2">Choline ABC transporter substrate-binding protein</fullName>
    </submittedName>
</protein>
<dbReference type="Proteomes" id="UP000737171">
    <property type="component" value="Unassembled WGS sequence"/>
</dbReference>
<reference evidence="2 3" key="1">
    <citation type="submission" date="2020-05" db="EMBL/GenBank/DDBJ databases">
        <title>Aquincola sp. isolate from soil.</title>
        <authorList>
            <person name="Han J."/>
            <person name="Kim D.-U."/>
        </authorList>
    </citation>
    <scope>NUCLEOTIDE SEQUENCE [LARGE SCALE GENOMIC DNA]</scope>
    <source>
        <strain evidence="2 3">S2</strain>
    </source>
</reference>
<organism evidence="2 3">
    <name type="scientific">Pseudaquabacterium terrae</name>
    <dbReference type="NCBI Taxonomy" id="2732868"/>
    <lineage>
        <taxon>Bacteria</taxon>
        <taxon>Pseudomonadati</taxon>
        <taxon>Pseudomonadota</taxon>
        <taxon>Betaproteobacteria</taxon>
        <taxon>Burkholderiales</taxon>
        <taxon>Sphaerotilaceae</taxon>
        <taxon>Pseudaquabacterium</taxon>
    </lineage>
</organism>
<comment type="caution">
    <text evidence="2">The sequence shown here is derived from an EMBL/GenBank/DDBJ whole genome shotgun (WGS) entry which is preliminary data.</text>
</comment>
<proteinExistence type="predicted"/>
<name>A0ABX2EU82_9BURK</name>
<dbReference type="SUPFAM" id="SSF53850">
    <property type="entry name" value="Periplasmic binding protein-like II"/>
    <property type="match status" value="1"/>
</dbReference>
<evidence type="ECO:0000313" key="2">
    <source>
        <dbReference type="EMBL" id="NRF72302.1"/>
    </source>
</evidence>
<gene>
    <name evidence="2" type="primary">choX</name>
    <name evidence="2" type="ORF">HLB44_35525</name>
</gene>
<dbReference type="Gene3D" id="3.40.190.100">
    <property type="entry name" value="Glycine betaine-binding periplasmic protein, domain 2"/>
    <property type="match status" value="1"/>
</dbReference>
<evidence type="ECO:0000259" key="1">
    <source>
        <dbReference type="Pfam" id="PF04069"/>
    </source>
</evidence>
<keyword evidence="3" id="KW-1185">Reference proteome</keyword>
<dbReference type="Gene3D" id="3.40.190.10">
    <property type="entry name" value="Periplasmic binding protein-like II"/>
    <property type="match status" value="1"/>
</dbReference>
<accession>A0ABX2EU82</accession>
<dbReference type="CDD" id="cd13640">
    <property type="entry name" value="PBP2_ChoX"/>
    <property type="match status" value="1"/>
</dbReference>